<proteinExistence type="predicted"/>
<evidence type="ECO:0000256" key="3">
    <source>
        <dbReference type="ARBA" id="ARBA00022884"/>
    </source>
</evidence>
<feature type="region of interest" description="Disordered" evidence="7">
    <location>
        <begin position="1492"/>
        <end position="1546"/>
    </location>
</feature>
<keyword evidence="10" id="KW-1185">Reference proteome</keyword>
<feature type="region of interest" description="Disordered" evidence="7">
    <location>
        <begin position="1222"/>
        <end position="1430"/>
    </location>
</feature>
<feature type="compositionally biased region" description="Polar residues" evidence="7">
    <location>
        <begin position="895"/>
        <end position="914"/>
    </location>
</feature>
<evidence type="ECO:0000256" key="2">
    <source>
        <dbReference type="ARBA" id="ARBA00022553"/>
    </source>
</evidence>
<name>W9C4V0_SCLBF</name>
<dbReference type="Pfam" id="PF23774">
    <property type="entry name" value="TPR_GEMI5"/>
    <property type="match status" value="1"/>
</dbReference>
<organism evidence="9 10">
    <name type="scientific">Sclerotinia borealis (strain F-4128)</name>
    <dbReference type="NCBI Taxonomy" id="1432307"/>
    <lineage>
        <taxon>Eukaryota</taxon>
        <taxon>Fungi</taxon>
        <taxon>Dikarya</taxon>
        <taxon>Ascomycota</taxon>
        <taxon>Pezizomycotina</taxon>
        <taxon>Leotiomycetes</taxon>
        <taxon>Helotiales</taxon>
        <taxon>Sclerotiniaceae</taxon>
        <taxon>Sclerotinia</taxon>
    </lineage>
</organism>
<feature type="region of interest" description="Disordered" evidence="7">
    <location>
        <begin position="1"/>
        <end position="22"/>
    </location>
</feature>
<evidence type="ECO:0000256" key="6">
    <source>
        <dbReference type="ARBA" id="ARBA00023242"/>
    </source>
</evidence>
<dbReference type="GO" id="GO:0003712">
    <property type="term" value="F:transcription coregulator activity"/>
    <property type="evidence" value="ECO:0007669"/>
    <property type="project" value="InterPro"/>
</dbReference>
<dbReference type="EMBL" id="AYSA01000580">
    <property type="protein sequence ID" value="ESZ90748.1"/>
    <property type="molecule type" value="Genomic_DNA"/>
</dbReference>
<reference evidence="9 10" key="1">
    <citation type="journal article" date="2014" name="Genome Announc.">
        <title>Draft genome sequence of Sclerotinia borealis, a psychrophilic plant pathogenic fungus.</title>
        <authorList>
            <person name="Mardanov A.V."/>
            <person name="Beletsky A.V."/>
            <person name="Kadnikov V.V."/>
            <person name="Ignatov A.N."/>
            <person name="Ravin N.V."/>
        </authorList>
    </citation>
    <scope>NUCLEOTIDE SEQUENCE [LARGE SCALE GENOMIC DNA]</scope>
    <source>
        <strain evidence="10">F-4157</strain>
    </source>
</reference>
<feature type="compositionally biased region" description="Low complexity" evidence="7">
    <location>
        <begin position="991"/>
        <end position="1009"/>
    </location>
</feature>
<dbReference type="Proteomes" id="UP000019487">
    <property type="component" value="Unassembled WGS sequence"/>
</dbReference>
<feature type="compositionally biased region" description="Basic and acidic residues" evidence="7">
    <location>
        <begin position="931"/>
        <end position="940"/>
    </location>
</feature>
<comment type="caution">
    <text evidence="9">The sequence shown here is derived from an EMBL/GenBank/DDBJ whole genome shotgun (WGS) entry which is preliminary data.</text>
</comment>
<feature type="region of interest" description="Disordered" evidence="7">
    <location>
        <begin position="1699"/>
        <end position="1759"/>
    </location>
</feature>
<feature type="region of interest" description="Disordered" evidence="7">
    <location>
        <begin position="409"/>
        <end position="516"/>
    </location>
</feature>
<feature type="region of interest" description="Disordered" evidence="7">
    <location>
        <begin position="888"/>
        <end position="1200"/>
    </location>
</feature>
<keyword evidence="2" id="KW-0597">Phosphoprotein</keyword>
<gene>
    <name evidence="9" type="ORF">SBOR_8861</name>
</gene>
<evidence type="ECO:0000256" key="1">
    <source>
        <dbReference type="ARBA" id="ARBA00004123"/>
    </source>
</evidence>
<feature type="compositionally biased region" description="Polar residues" evidence="7">
    <location>
        <begin position="1747"/>
        <end position="1757"/>
    </location>
</feature>
<dbReference type="InterPro" id="IPR056421">
    <property type="entry name" value="TPR_GEMI5"/>
</dbReference>
<keyword evidence="6" id="KW-0539">Nucleus</keyword>
<evidence type="ECO:0000313" key="10">
    <source>
        <dbReference type="Proteomes" id="UP000019487"/>
    </source>
</evidence>
<keyword evidence="4" id="KW-0805">Transcription regulation</keyword>
<sequence length="1778" mass="193772">MSVARTRSITMRSGHSSKGTGATLAEVSMPSISVPRDFEPCAATASMFLYVQGNSVVCAHHDTLKIERRFSRHTEDIQLLAVDNISERGAGRLVVSYDAGQTAIVWDCMTGDEIARFASYENLTVAAWMRNGNIAFGNAQGNVILFEPTTSEHISARTLDQIPITALAPAADSRTYAIGFSNGSLLIAALQPRFIILHNLTTSRGPSPIVTLSWHASSSRQKSDMLASQTNDGDLRVWSIAKSPTSNDTAKIVRVLKRSDNFQTGPNWLGWSKNGRIIQFSEGETSSWDVRTKQVTFEKVPTLDIVKGLAVYGPGATLFTLGPNNTAQQFDLNSSPQMVANVQHPANLLPPSPPVSVEEQKQQAAQAVAAEVSAVPINIDISESDSDRMSPLARIARRGDEMEQQLRVEAMEPDRADTLSPVSSRSRTSTSTRSSADSRPHNNNRHHGKHSSGLSAISRGGMSEATSMSFGSSIHTNTTREPSVLSSRDSYAQSNTSSARSYRSRNRGSRLRQEVLRSPEELGSQVVELFKYTKARLSDIPYRQAQVSDHAHLTSDHLRLQMLSTIFGWDGEAEGLIRDEMTRAPVGSTHRVLLAKWIGELELDIMATSSESMTSSDWMLLALSGIGGHASQTKVARAYVQRLLEKGDVHTAATIMIGMGDQNDAIEIYVSHKRFMEALILTSHVFPSDWSRQAGLIRKWGEWAVQHGQQQLAIRCFSCTASESSEPWTSPSAQAATFTNIHSQSIPEILSPPLSPPSHRGPQRSIAKTSALKLITAFGDKQQKSKFFGIDSDKTPVGPGPTPIEESAISPGGDTAHTAFLRPGSRSAYHTPASARTATPGGFSRRRLPSIGETPNDVIPRVRLEPLNPSIPSDSGSDRERVGRYAREMEPEGLQLSSATYTPITKNRPTTPMTQKKIVNPLPSPSPDTFTAKKQDDRTRNGSRHRKPDGLQIQWPPMESIITGDYMTSPEQTGSSRHGHRNNRSIGDPLSSAALSSAASVSTSSNARSPMNSERSFRTTSPVMHGRSIDQYISSLDSATYHKKQQRSRQASQDRTGRAHSNSRKPKTRESSEDRGRNINQYIKPAKRSPTSPVPMSPEDLRDLGAAVSDGEMVVEEKQSRTESRTEMKSSRQASRVRRQSPESRKTSSRQSSRNTSRRAASPDIRLGGPDARGRSAGRTGSAVRSPSSPLPFSPQAKFYQEDEAADYEDLRAAKADQLAFRMRSGSRMRERGTSAVRAGSPNGRHSERSTSRRPLEGQRSPYITRDGAEPQSHMRSQSELVQKPIERQKIDPKDERALKREQAARELEERRKSLAQRPLAPPIIHPGELSGLSPLAYRPTTNYPELNLTMSYSPPKASPQAPRSQQNTPNNNSPSSGFGSAPESSVQIGLPATPRAMRHPKYDPEGNGAEIIPQVPQIPGRYDSGPSQTQTATLSAAAFNVSDSPHDTFRPLPKTVYHAAPPRRVPPRSASAPIPEESYYKPNIIPAGLPLHPAFQSTIPSSSSRRTPDTRERMSATQSPRRKVSGDPQGDGSRSGSPVYASGPVNVLTGIDETIEANQAMHMHMHHPNNDLIPPPPPPPPAPPLLPQLQHLAKPPPPPPPPLYRPNANTNSMVSGVSSGSGISGVSSGSGVIEIVMDDEPILMIPQMNSNSILEPPPIPPTLERRRTSSISHTYTHNRGRSETDNSLSNRISRAAERLRSASRGKHNSSPVTDKGVTKSPTDSNGSPYESVPPANWSAPPLLDRSVTTTPSSGIQTERHPMEVRAAYHGNMEGGMI</sequence>
<feature type="compositionally biased region" description="Pro residues" evidence="7">
    <location>
        <begin position="1574"/>
        <end position="1587"/>
    </location>
</feature>
<dbReference type="GO" id="GO:0005634">
    <property type="term" value="C:nucleus"/>
    <property type="evidence" value="ECO:0007669"/>
    <property type="project" value="UniProtKB-SubCell"/>
</dbReference>
<feature type="compositionally biased region" description="Low complexity" evidence="7">
    <location>
        <begin position="423"/>
        <end position="435"/>
    </location>
</feature>
<feature type="compositionally biased region" description="Low complexity" evidence="7">
    <location>
        <begin position="1365"/>
        <end position="1377"/>
    </location>
</feature>
<dbReference type="InterPro" id="IPR015943">
    <property type="entry name" value="WD40/YVTN_repeat-like_dom_sf"/>
</dbReference>
<protein>
    <recommendedName>
        <fullName evidence="8">Gem-associated protein 5 TPR domain-containing protein</fullName>
    </recommendedName>
</protein>
<dbReference type="PANTHER" id="PTHR15528:SF11">
    <property type="entry name" value="FI18188P1"/>
    <property type="match status" value="1"/>
</dbReference>
<dbReference type="SUPFAM" id="SSF50978">
    <property type="entry name" value="WD40 repeat-like"/>
    <property type="match status" value="1"/>
</dbReference>
<evidence type="ECO:0000313" key="9">
    <source>
        <dbReference type="EMBL" id="ESZ90748.1"/>
    </source>
</evidence>
<feature type="compositionally biased region" description="Polar residues" evidence="7">
    <location>
        <begin position="1340"/>
        <end position="1353"/>
    </location>
</feature>
<dbReference type="GO" id="GO:0045944">
    <property type="term" value="P:positive regulation of transcription by RNA polymerase II"/>
    <property type="evidence" value="ECO:0007669"/>
    <property type="project" value="TreeGrafter"/>
</dbReference>
<feature type="compositionally biased region" description="Low complexity" evidence="7">
    <location>
        <begin position="1149"/>
        <end position="1162"/>
    </location>
</feature>
<dbReference type="GO" id="GO:0003723">
    <property type="term" value="F:RNA binding"/>
    <property type="evidence" value="ECO:0007669"/>
    <property type="project" value="UniProtKB-KW"/>
</dbReference>
<dbReference type="Gene3D" id="2.130.10.10">
    <property type="entry name" value="YVTN repeat-like/Quinoprotein amine dehydrogenase"/>
    <property type="match status" value="1"/>
</dbReference>
<feature type="compositionally biased region" description="Polar residues" evidence="7">
    <location>
        <begin position="464"/>
        <end position="501"/>
    </location>
</feature>
<dbReference type="HOGENOM" id="CLU_000799_1_1_1"/>
<dbReference type="PANTHER" id="PTHR15528">
    <property type="entry name" value="PEROXISOME PROLIFERATOR ACTIVATED RECEPTOR GAMMA COACTIVATOR 1 PGC-1 -RELATED"/>
    <property type="match status" value="1"/>
</dbReference>
<feature type="compositionally biased region" description="Basic and acidic residues" evidence="7">
    <location>
        <begin position="1245"/>
        <end position="1257"/>
    </location>
</feature>
<dbReference type="FunFam" id="2.130.10.10:FF:000577">
    <property type="entry name" value="WD domain G-beta repeat protein"/>
    <property type="match status" value="1"/>
</dbReference>
<feature type="compositionally biased region" description="Basic and acidic residues" evidence="7">
    <location>
        <begin position="1115"/>
        <end position="1130"/>
    </location>
</feature>
<accession>W9C4V0</accession>
<feature type="region of interest" description="Disordered" evidence="7">
    <location>
        <begin position="1566"/>
        <end position="1608"/>
    </location>
</feature>
<comment type="subcellular location">
    <subcellularLocation>
        <location evidence="1">Nucleus</location>
    </subcellularLocation>
</comment>
<dbReference type="InterPro" id="IPR036322">
    <property type="entry name" value="WD40_repeat_dom_sf"/>
</dbReference>
<keyword evidence="3" id="KW-0694">RNA-binding</keyword>
<evidence type="ECO:0000256" key="4">
    <source>
        <dbReference type="ARBA" id="ARBA00023015"/>
    </source>
</evidence>
<dbReference type="InterPro" id="IPR034605">
    <property type="entry name" value="PGC-1"/>
</dbReference>
<evidence type="ECO:0000259" key="8">
    <source>
        <dbReference type="Pfam" id="PF23774"/>
    </source>
</evidence>
<feature type="compositionally biased region" description="Pro residues" evidence="7">
    <location>
        <begin position="1595"/>
        <end position="1605"/>
    </location>
</feature>
<feature type="region of interest" description="Disordered" evidence="7">
    <location>
        <begin position="825"/>
        <end position="857"/>
    </location>
</feature>
<feature type="compositionally biased region" description="Polar residues" evidence="7">
    <location>
        <begin position="1"/>
        <end position="20"/>
    </location>
</feature>
<evidence type="ECO:0000256" key="7">
    <source>
        <dbReference type="SAM" id="MobiDB-lite"/>
    </source>
</evidence>
<dbReference type="STRING" id="1432307.W9C4V0"/>
<feature type="compositionally biased region" description="Polar residues" evidence="7">
    <location>
        <begin position="1720"/>
        <end position="1729"/>
    </location>
</feature>
<evidence type="ECO:0000256" key="5">
    <source>
        <dbReference type="ARBA" id="ARBA00023163"/>
    </source>
</evidence>
<dbReference type="OrthoDB" id="7326421at2759"/>
<keyword evidence="5" id="KW-0804">Transcription</keyword>
<feature type="compositionally biased region" description="Polar residues" evidence="7">
    <location>
        <begin position="1010"/>
        <end position="1022"/>
    </location>
</feature>
<feature type="domain" description="Gem-associated protein 5 TPR" evidence="8">
    <location>
        <begin position="573"/>
        <end position="717"/>
    </location>
</feature>
<feature type="compositionally biased region" description="Basic and acidic residues" evidence="7">
    <location>
        <begin position="1285"/>
        <end position="1313"/>
    </location>
</feature>
<feature type="compositionally biased region" description="Basic and acidic residues" evidence="7">
    <location>
        <begin position="1068"/>
        <end position="1077"/>
    </location>
</feature>